<dbReference type="Gene3D" id="3.30.420.10">
    <property type="entry name" value="Ribonuclease H-like superfamily/Ribonuclease H"/>
    <property type="match status" value="1"/>
</dbReference>
<keyword evidence="2" id="KW-1185">Reference proteome</keyword>
<accession>A0ABD1E1B8</accession>
<sequence>MVTMANDCFAKKIAGRWSINNFIHQDAAFLEYLRNNPLQGMRQRRWDFLVCNLIVTDEKTFQSTYNGQFRIYRPRNMRFEGEYTNSLGSRSGRRFSVNIWGWISVYGTGVCWRIEGGFDTVNYNLNNIMLSATKQMYPGHNFIYQINNYLFRFR</sequence>
<organism evidence="1 2">
    <name type="scientific">Hypothenemus hampei</name>
    <name type="common">Coffee berry borer</name>
    <dbReference type="NCBI Taxonomy" id="57062"/>
    <lineage>
        <taxon>Eukaryota</taxon>
        <taxon>Metazoa</taxon>
        <taxon>Ecdysozoa</taxon>
        <taxon>Arthropoda</taxon>
        <taxon>Hexapoda</taxon>
        <taxon>Insecta</taxon>
        <taxon>Pterygota</taxon>
        <taxon>Neoptera</taxon>
        <taxon>Endopterygota</taxon>
        <taxon>Coleoptera</taxon>
        <taxon>Polyphaga</taxon>
        <taxon>Cucujiformia</taxon>
        <taxon>Curculionidae</taxon>
        <taxon>Scolytinae</taxon>
        <taxon>Hypothenemus</taxon>
    </lineage>
</organism>
<evidence type="ECO:0000313" key="2">
    <source>
        <dbReference type="Proteomes" id="UP001566132"/>
    </source>
</evidence>
<name>A0ABD1E1B8_HYPHA</name>
<dbReference type="AlphaFoldDB" id="A0ABD1E1B8"/>
<evidence type="ECO:0000313" key="1">
    <source>
        <dbReference type="EMBL" id="KAL1488146.1"/>
    </source>
</evidence>
<dbReference type="Proteomes" id="UP001566132">
    <property type="component" value="Unassembled WGS sequence"/>
</dbReference>
<dbReference type="EMBL" id="JBDJPC010000015">
    <property type="protein sequence ID" value="KAL1488146.1"/>
    <property type="molecule type" value="Genomic_DNA"/>
</dbReference>
<comment type="caution">
    <text evidence="1">The sequence shown here is derived from an EMBL/GenBank/DDBJ whole genome shotgun (WGS) entry which is preliminary data.</text>
</comment>
<dbReference type="InterPro" id="IPR036397">
    <property type="entry name" value="RNaseH_sf"/>
</dbReference>
<gene>
    <name evidence="1" type="ORF">ABEB36_015104</name>
</gene>
<reference evidence="1 2" key="1">
    <citation type="submission" date="2024-05" db="EMBL/GenBank/DDBJ databases">
        <title>Genetic variation in Jamaican populations of the coffee berry borer (Hypothenemus hampei).</title>
        <authorList>
            <person name="Errbii M."/>
            <person name="Myrie A."/>
        </authorList>
    </citation>
    <scope>NUCLEOTIDE SEQUENCE [LARGE SCALE GENOMIC DNA]</scope>
    <source>
        <strain evidence="1">JA-Hopewell-2020-01-JO</strain>
        <tissue evidence="1">Whole body</tissue>
    </source>
</reference>
<protein>
    <submittedName>
        <fullName evidence="1">Uncharacterized protein</fullName>
    </submittedName>
</protein>
<proteinExistence type="predicted"/>